<organism evidence="1 2">
    <name type="scientific">Meloidogyne enterolobii</name>
    <name type="common">Root-knot nematode worm</name>
    <name type="synonym">Meloidogyne mayaguensis</name>
    <dbReference type="NCBI Taxonomy" id="390850"/>
    <lineage>
        <taxon>Eukaryota</taxon>
        <taxon>Metazoa</taxon>
        <taxon>Ecdysozoa</taxon>
        <taxon>Nematoda</taxon>
        <taxon>Chromadorea</taxon>
        <taxon>Rhabditida</taxon>
        <taxon>Tylenchina</taxon>
        <taxon>Tylenchomorpha</taxon>
        <taxon>Tylenchoidea</taxon>
        <taxon>Meloidogynidae</taxon>
        <taxon>Meloidogyninae</taxon>
        <taxon>Meloidogyne</taxon>
    </lineage>
</organism>
<comment type="caution">
    <text evidence="1">The sequence shown here is derived from an EMBL/GenBank/DDBJ whole genome shotgun (WGS) entry which is preliminary data.</text>
</comment>
<protein>
    <submittedName>
        <fullName evidence="1">Uncharacterized protein</fullName>
    </submittedName>
</protein>
<evidence type="ECO:0000313" key="2">
    <source>
        <dbReference type="Proteomes" id="UP001497535"/>
    </source>
</evidence>
<evidence type="ECO:0000313" key="1">
    <source>
        <dbReference type="EMBL" id="CAK5081019.1"/>
    </source>
</evidence>
<sequence>MTRAVDNWAFGLMIYGLWQNANRFYAEILGKENDYDLLDVQLEKIRFEKYETQLDQIIKVLKI</sequence>
<proteinExistence type="predicted"/>
<keyword evidence="2" id="KW-1185">Reference proteome</keyword>
<name>A0ACB0ZPI8_MELEN</name>
<accession>A0ACB0ZPI8</accession>
<reference evidence="1" key="1">
    <citation type="submission" date="2023-11" db="EMBL/GenBank/DDBJ databases">
        <authorList>
            <person name="Poullet M."/>
        </authorList>
    </citation>
    <scope>NUCLEOTIDE SEQUENCE</scope>
    <source>
        <strain evidence="1">E1834</strain>
    </source>
</reference>
<gene>
    <name evidence="1" type="ORF">MENTE1834_LOCUS28232</name>
</gene>
<dbReference type="EMBL" id="CAVMJV010000043">
    <property type="protein sequence ID" value="CAK5081019.1"/>
    <property type="molecule type" value="Genomic_DNA"/>
</dbReference>
<dbReference type="Proteomes" id="UP001497535">
    <property type="component" value="Unassembled WGS sequence"/>
</dbReference>